<dbReference type="Proteomes" id="UP001595923">
    <property type="component" value="Unassembled WGS sequence"/>
</dbReference>
<dbReference type="EC" id="2.1.1.-" evidence="1"/>
<comment type="caution">
    <text evidence="1">The sequence shown here is derived from an EMBL/GenBank/DDBJ whole genome shotgun (WGS) entry which is preliminary data.</text>
</comment>
<dbReference type="Gene3D" id="3.40.50.150">
    <property type="entry name" value="Vaccinia Virus protein VP39"/>
    <property type="match status" value="1"/>
</dbReference>
<keyword evidence="1" id="KW-0489">Methyltransferase</keyword>
<reference evidence="2" key="1">
    <citation type="journal article" date="2019" name="Int. J. Syst. Evol. Microbiol.">
        <title>The Global Catalogue of Microorganisms (GCM) 10K type strain sequencing project: providing services to taxonomists for standard genome sequencing and annotation.</title>
        <authorList>
            <consortium name="The Broad Institute Genomics Platform"/>
            <consortium name="The Broad Institute Genome Sequencing Center for Infectious Disease"/>
            <person name="Wu L."/>
            <person name="Ma J."/>
        </authorList>
    </citation>
    <scope>NUCLEOTIDE SEQUENCE [LARGE SCALE GENOMIC DNA]</scope>
    <source>
        <strain evidence="2">XZYJ18</strain>
    </source>
</reference>
<dbReference type="SUPFAM" id="SSF53335">
    <property type="entry name" value="S-adenosyl-L-methionine-dependent methyltransferases"/>
    <property type="match status" value="1"/>
</dbReference>
<dbReference type="GO" id="GO:0032259">
    <property type="term" value="P:methylation"/>
    <property type="evidence" value="ECO:0007669"/>
    <property type="project" value="UniProtKB-KW"/>
</dbReference>
<name>A0ABV9DZP5_9ACTN</name>
<evidence type="ECO:0000313" key="1">
    <source>
        <dbReference type="EMBL" id="MFC4564370.1"/>
    </source>
</evidence>
<dbReference type="InterPro" id="IPR006764">
    <property type="entry name" value="SAM_dep_MeTrfase_SAV2177_type"/>
</dbReference>
<dbReference type="PIRSF" id="PIRSF017393">
    <property type="entry name" value="MTase_SAV2177"/>
    <property type="match status" value="1"/>
</dbReference>
<proteinExistence type="predicted"/>
<evidence type="ECO:0000313" key="2">
    <source>
        <dbReference type="Proteomes" id="UP001595923"/>
    </source>
</evidence>
<gene>
    <name evidence="1" type="ORF">ACFO4E_21115</name>
</gene>
<dbReference type="GO" id="GO:0008168">
    <property type="term" value="F:methyltransferase activity"/>
    <property type="evidence" value="ECO:0007669"/>
    <property type="project" value="UniProtKB-KW"/>
</dbReference>
<organism evidence="1 2">
    <name type="scientific">Nocardiopsis mangrovi</name>
    <dbReference type="NCBI Taxonomy" id="1179818"/>
    <lineage>
        <taxon>Bacteria</taxon>
        <taxon>Bacillati</taxon>
        <taxon>Actinomycetota</taxon>
        <taxon>Actinomycetes</taxon>
        <taxon>Streptosporangiales</taxon>
        <taxon>Nocardiopsidaceae</taxon>
        <taxon>Nocardiopsis</taxon>
    </lineage>
</organism>
<accession>A0ABV9DZP5</accession>
<protein>
    <submittedName>
        <fullName evidence="1">SAM-dependent methyltransferase</fullName>
        <ecNumber evidence="1">2.1.1.-</ecNumber>
    </submittedName>
</protein>
<dbReference type="Pfam" id="PF04672">
    <property type="entry name" value="Methyltransf_19"/>
    <property type="match status" value="1"/>
</dbReference>
<keyword evidence="1" id="KW-0808">Transferase</keyword>
<dbReference type="EMBL" id="JBHSFQ010000023">
    <property type="protein sequence ID" value="MFC4564370.1"/>
    <property type="molecule type" value="Genomic_DNA"/>
</dbReference>
<dbReference type="InterPro" id="IPR029063">
    <property type="entry name" value="SAM-dependent_MTases_sf"/>
</dbReference>
<dbReference type="RefSeq" id="WP_378577415.1">
    <property type="nucleotide sequence ID" value="NZ_JBHSFQ010000023.1"/>
</dbReference>
<sequence length="271" mass="29379">MPEPASAQDGRPAIDTSVPHNARIWNHWLGGTDNFPVDREMGDRIRAFFPEIVDNARADREFLVRAVRHLTTEAGVRQFLDIGSGLPTRDNTHEVAQTADADARVVYVDNDPMVLAHARALLAGGPEGATAYIDADLRDPGRILDAAAATLDFTRPVGLMLLGSLNFVADDAEVRRVLDRLVGALAPGSHLVVSHPTDALNPGRAREVVRAWNENGTPKLTLRSPEQITGLFRGLDLLDPGVVSCSLWRPPPDRPGDAVVVDEYCGVARKP</sequence>
<keyword evidence="2" id="KW-1185">Reference proteome</keyword>